<dbReference type="AlphaFoldDB" id="A0A061S789"/>
<dbReference type="SUPFAM" id="SSF53756">
    <property type="entry name" value="UDP-Glycosyltransferase/glycogen phosphorylase"/>
    <property type="match status" value="1"/>
</dbReference>
<dbReference type="InterPro" id="IPR004276">
    <property type="entry name" value="GlycoTrans_28_N"/>
</dbReference>
<feature type="domain" description="Glycosyltransferase family 28 N-terminal" evidence="2">
    <location>
        <begin position="19"/>
        <end position="67"/>
    </location>
</feature>
<organism evidence="3">
    <name type="scientific">Tetraselmis sp. GSL018</name>
    <dbReference type="NCBI Taxonomy" id="582737"/>
    <lineage>
        <taxon>Eukaryota</taxon>
        <taxon>Viridiplantae</taxon>
        <taxon>Chlorophyta</taxon>
        <taxon>core chlorophytes</taxon>
        <taxon>Chlorodendrophyceae</taxon>
        <taxon>Chlorodendrales</taxon>
        <taxon>Chlorodendraceae</taxon>
        <taxon>Tetraselmis</taxon>
    </lineage>
</organism>
<feature type="transmembrane region" description="Helical" evidence="1">
    <location>
        <begin position="20"/>
        <end position="38"/>
    </location>
</feature>
<evidence type="ECO:0000313" key="3">
    <source>
        <dbReference type="EMBL" id="JAC78760.1"/>
    </source>
</evidence>
<dbReference type="Gene3D" id="3.40.50.2000">
    <property type="entry name" value="Glycogen Phosphorylase B"/>
    <property type="match status" value="1"/>
</dbReference>
<dbReference type="Pfam" id="PF03033">
    <property type="entry name" value="Glyco_transf_28"/>
    <property type="match status" value="1"/>
</dbReference>
<sequence length="156" mass="17472">MSDGDYSCGSGCFDTWKRVMFFVWGTVGDVVPAVALALRLEKEAKKVAIFCTPPSSELVCKYGVKCYPSRENVREFAENVFGQVDPSERGVLGAYRSMVKKQAYISHPAFLELQKEDIARGLEAAQEFEPDVSVGRSCQETQFHKLAFPVFRLLKC</sequence>
<evidence type="ECO:0000259" key="2">
    <source>
        <dbReference type="Pfam" id="PF03033"/>
    </source>
</evidence>
<dbReference type="GO" id="GO:0016758">
    <property type="term" value="F:hexosyltransferase activity"/>
    <property type="evidence" value="ECO:0007669"/>
    <property type="project" value="InterPro"/>
</dbReference>
<name>A0A061S789_9CHLO</name>
<keyword evidence="1" id="KW-1133">Transmembrane helix</keyword>
<reference evidence="3" key="1">
    <citation type="submission" date="2014-05" db="EMBL/GenBank/DDBJ databases">
        <title>The transcriptome of the halophilic microalga Tetraselmis sp. GSL018 isolated from the Great Salt Lake, Utah.</title>
        <authorList>
            <person name="Jinkerson R.E."/>
            <person name="D'Adamo S."/>
            <person name="Posewitz M.C."/>
        </authorList>
    </citation>
    <scope>NUCLEOTIDE SEQUENCE</scope>
    <source>
        <strain evidence="3">GSL018</strain>
    </source>
</reference>
<protein>
    <recommendedName>
        <fullName evidence="2">Glycosyltransferase family 28 N-terminal domain-containing protein</fullName>
    </recommendedName>
</protein>
<keyword evidence="1" id="KW-0472">Membrane</keyword>
<gene>
    <name evidence="3" type="ORF">TSPGSL018_14365</name>
</gene>
<dbReference type="EMBL" id="GBEZ01006651">
    <property type="protein sequence ID" value="JAC78760.1"/>
    <property type="molecule type" value="Transcribed_RNA"/>
</dbReference>
<dbReference type="GO" id="GO:0005975">
    <property type="term" value="P:carbohydrate metabolic process"/>
    <property type="evidence" value="ECO:0007669"/>
    <property type="project" value="InterPro"/>
</dbReference>
<proteinExistence type="predicted"/>
<accession>A0A061S789</accession>
<evidence type="ECO:0000256" key="1">
    <source>
        <dbReference type="SAM" id="Phobius"/>
    </source>
</evidence>
<keyword evidence="1" id="KW-0812">Transmembrane</keyword>